<dbReference type="EMBL" id="CAJPIZ010010355">
    <property type="protein sequence ID" value="CAG2112481.1"/>
    <property type="molecule type" value="Genomic_DNA"/>
</dbReference>
<dbReference type="PRINTS" id="PR00121">
    <property type="entry name" value="NAKATPASE"/>
</dbReference>
<keyword evidence="12" id="KW-1185">Reference proteome</keyword>
<dbReference type="SUPFAM" id="SSF81665">
    <property type="entry name" value="Calcium ATPase, transmembrane domain M"/>
    <property type="match status" value="1"/>
</dbReference>
<name>A0A7R9Q4B9_9ACAR</name>
<dbReference type="GO" id="GO:0005886">
    <property type="term" value="C:plasma membrane"/>
    <property type="evidence" value="ECO:0007669"/>
    <property type="project" value="UniProtKB-SubCell"/>
</dbReference>
<feature type="transmembrane region" description="Helical" evidence="9">
    <location>
        <begin position="75"/>
        <end position="93"/>
    </location>
</feature>
<dbReference type="Proteomes" id="UP000759131">
    <property type="component" value="Unassembled WGS sequence"/>
</dbReference>
<evidence type="ECO:0000259" key="10">
    <source>
        <dbReference type="SMART" id="SM00831"/>
    </source>
</evidence>
<comment type="function">
    <text evidence="6">This is the catalytic component of the active enzyme, which catalyzes the hydrolysis of ATP coupled with the exchange of sodium and potassium ions across the plasma membrane. This action creates the electrochemical gradient of sodium and potassium ions, providing the energy for active transport of various nutrients.</text>
</comment>
<reference evidence="11" key="1">
    <citation type="submission" date="2020-11" db="EMBL/GenBank/DDBJ databases">
        <authorList>
            <person name="Tran Van P."/>
        </authorList>
    </citation>
    <scope>NUCLEOTIDE SEQUENCE</scope>
</reference>
<keyword evidence="2" id="KW-1003">Cell membrane</keyword>
<evidence type="ECO:0000256" key="6">
    <source>
        <dbReference type="ARBA" id="ARBA00037422"/>
    </source>
</evidence>
<keyword evidence="3" id="KW-0740">Sodium/potassium transport</keyword>
<dbReference type="FunFam" id="2.70.150.10:FF:000003">
    <property type="entry name" value="Sodium/potassium-transporting ATPase subunit alpha"/>
    <property type="match status" value="1"/>
</dbReference>
<evidence type="ECO:0000256" key="5">
    <source>
        <dbReference type="ARBA" id="ARBA00022840"/>
    </source>
</evidence>
<dbReference type="EC" id="7.2.2.13" evidence="8"/>
<evidence type="ECO:0000313" key="11">
    <source>
        <dbReference type="EMBL" id="CAD7632051.1"/>
    </source>
</evidence>
<evidence type="ECO:0000256" key="8">
    <source>
        <dbReference type="ARBA" id="ARBA00039096"/>
    </source>
</evidence>
<keyword evidence="3" id="KW-0915">Sodium</keyword>
<dbReference type="GO" id="GO:0030007">
    <property type="term" value="P:intracellular potassium ion homeostasis"/>
    <property type="evidence" value="ECO:0007669"/>
    <property type="project" value="TreeGrafter"/>
</dbReference>
<feature type="transmembrane region" description="Helical" evidence="9">
    <location>
        <begin position="99"/>
        <end position="118"/>
    </location>
</feature>
<keyword evidence="9" id="KW-0472">Membrane</keyword>
<keyword evidence="5" id="KW-0067">ATP-binding</keyword>
<dbReference type="Pfam" id="PF00122">
    <property type="entry name" value="E1-E2_ATPase"/>
    <property type="match status" value="1"/>
</dbReference>
<dbReference type="SUPFAM" id="SSF81653">
    <property type="entry name" value="Calcium ATPase, transduction domain A"/>
    <property type="match status" value="1"/>
</dbReference>
<dbReference type="InterPro" id="IPR059000">
    <property type="entry name" value="ATPase_P-type_domA"/>
</dbReference>
<feature type="transmembrane region" description="Helical" evidence="9">
    <location>
        <begin position="269"/>
        <end position="299"/>
    </location>
</feature>
<keyword evidence="3" id="KW-0630">Potassium</keyword>
<keyword evidence="9" id="KW-1133">Transmembrane helix</keyword>
<dbReference type="PANTHER" id="PTHR43294:SF21">
    <property type="entry name" value="CATION TRANSPORTING ATPASE"/>
    <property type="match status" value="1"/>
</dbReference>
<proteinExistence type="predicted"/>
<dbReference type="AlphaFoldDB" id="A0A7R9Q4B9"/>
<evidence type="ECO:0000256" key="9">
    <source>
        <dbReference type="SAM" id="Phobius"/>
    </source>
</evidence>
<evidence type="ECO:0000256" key="1">
    <source>
        <dbReference type="ARBA" id="ARBA00004651"/>
    </source>
</evidence>
<dbReference type="InterPro" id="IPR008250">
    <property type="entry name" value="ATPase_P-typ_transduc_dom_A_sf"/>
</dbReference>
<evidence type="ECO:0000313" key="12">
    <source>
        <dbReference type="Proteomes" id="UP000759131"/>
    </source>
</evidence>
<evidence type="ECO:0000256" key="2">
    <source>
        <dbReference type="ARBA" id="ARBA00022475"/>
    </source>
</evidence>
<feature type="non-terminal residue" evidence="11">
    <location>
        <position position="307"/>
    </location>
</feature>
<dbReference type="GO" id="GO:0005524">
    <property type="term" value="F:ATP binding"/>
    <property type="evidence" value="ECO:0007669"/>
    <property type="project" value="UniProtKB-KW"/>
</dbReference>
<keyword evidence="3" id="KW-0633">Potassium transport</keyword>
<keyword evidence="3" id="KW-0739">Sodium transport</keyword>
<evidence type="ECO:0000256" key="7">
    <source>
        <dbReference type="ARBA" id="ARBA00038795"/>
    </source>
</evidence>
<dbReference type="InterPro" id="IPR004014">
    <property type="entry name" value="ATPase_P-typ_cation-transptr_N"/>
</dbReference>
<organism evidence="11">
    <name type="scientific">Medioppia subpectinata</name>
    <dbReference type="NCBI Taxonomy" id="1979941"/>
    <lineage>
        <taxon>Eukaryota</taxon>
        <taxon>Metazoa</taxon>
        <taxon>Ecdysozoa</taxon>
        <taxon>Arthropoda</taxon>
        <taxon>Chelicerata</taxon>
        <taxon>Arachnida</taxon>
        <taxon>Acari</taxon>
        <taxon>Acariformes</taxon>
        <taxon>Sarcoptiformes</taxon>
        <taxon>Oribatida</taxon>
        <taxon>Brachypylina</taxon>
        <taxon>Oppioidea</taxon>
        <taxon>Oppiidae</taxon>
        <taxon>Medioppia</taxon>
    </lineage>
</organism>
<comment type="subcellular location">
    <subcellularLocation>
        <location evidence="1">Cell membrane</location>
        <topology evidence="1">Multi-pass membrane protein</topology>
    </subcellularLocation>
</comment>
<dbReference type="NCBIfam" id="TIGR01494">
    <property type="entry name" value="ATPase_P-type"/>
    <property type="match status" value="1"/>
</dbReference>
<dbReference type="Gene3D" id="2.70.150.10">
    <property type="entry name" value="Calcium-transporting ATPase, cytoplasmic transduction domain A"/>
    <property type="match status" value="1"/>
</dbReference>
<keyword evidence="4" id="KW-0547">Nucleotide-binding</keyword>
<dbReference type="GO" id="GO:0036376">
    <property type="term" value="P:sodium ion export across plasma membrane"/>
    <property type="evidence" value="ECO:0007669"/>
    <property type="project" value="TreeGrafter"/>
</dbReference>
<accession>A0A7R9Q4B9</accession>
<feature type="domain" description="Cation-transporting P-type ATPase N-terminal" evidence="10">
    <location>
        <begin position="18"/>
        <end position="92"/>
    </location>
</feature>
<evidence type="ECO:0000256" key="3">
    <source>
        <dbReference type="ARBA" id="ARBA00022607"/>
    </source>
</evidence>
<dbReference type="EMBL" id="OC864930">
    <property type="protein sequence ID" value="CAD7632051.1"/>
    <property type="molecule type" value="Genomic_DNA"/>
</dbReference>
<keyword evidence="3" id="KW-0406">Ion transport</keyword>
<protein>
    <recommendedName>
        <fullName evidence="8">Na(+)/K(+)-exchanging ATPase</fullName>
        <ecNumber evidence="8">7.2.2.13</ecNumber>
    </recommendedName>
</protein>
<gene>
    <name evidence="11" type="ORF">OSB1V03_LOCUS12457</name>
</gene>
<dbReference type="SMART" id="SM00831">
    <property type="entry name" value="Cation_ATPase_N"/>
    <property type="match status" value="1"/>
</dbReference>
<comment type="subunit">
    <text evidence="7">The sodium/potassium-transporting ATPase is composed of a catalytic alpha subunit, an auxiliary non-catalytic beta subunit and an additional regulatory subunit.</text>
</comment>
<dbReference type="GO" id="GO:1902600">
    <property type="term" value="P:proton transmembrane transport"/>
    <property type="evidence" value="ECO:0007669"/>
    <property type="project" value="TreeGrafter"/>
</dbReference>
<dbReference type="Gene3D" id="1.20.1110.10">
    <property type="entry name" value="Calcium-transporting ATPase, transmembrane domain"/>
    <property type="match status" value="1"/>
</dbReference>
<dbReference type="InterPro" id="IPR023298">
    <property type="entry name" value="ATPase_P-typ_TM_dom_sf"/>
</dbReference>
<evidence type="ECO:0000256" key="4">
    <source>
        <dbReference type="ARBA" id="ARBA00022741"/>
    </source>
</evidence>
<keyword evidence="9" id="KW-0812">Transmembrane</keyword>
<dbReference type="InterPro" id="IPR001757">
    <property type="entry name" value="P_typ_ATPase"/>
</dbReference>
<keyword evidence="3" id="KW-0813">Transport</keyword>
<dbReference type="Pfam" id="PF00690">
    <property type="entry name" value="Cation_ATPase_N"/>
    <property type="match status" value="1"/>
</dbReference>
<dbReference type="GO" id="GO:0005391">
    <property type="term" value="F:P-type sodium:potassium-exchanging transporter activity"/>
    <property type="evidence" value="ECO:0007669"/>
    <property type="project" value="UniProtKB-EC"/>
</dbReference>
<sequence length="307" mass="33422">MNGESNNDLDLSKEINYTEHMYSLDELSTKLQTSVDSGISDREADERHKRDGPNAFTPPKLTPGWVLYLREMTTGFAIIIWLASIASFICYGIDKVPQYYYLGIVLALVVLITGTYSYSQQASSSKIFESFKNMVPQQTVVIRGGERKEVSAETLVVGDLVYCKSGDRVPADIRVVRCEAMKVDNSSLTGESDPLLRSADVGHSNPLEAKNLAFFSTNCVDGSGYGVVIAIGDNTVMGKIAKLVTGIAREKTPIAIEISRFTKIITAIAIGNGVVFFAICMGFGLTFFNALIFMIGIIVGNIPEGII</sequence>
<dbReference type="GO" id="GO:0016887">
    <property type="term" value="F:ATP hydrolysis activity"/>
    <property type="evidence" value="ECO:0007669"/>
    <property type="project" value="InterPro"/>
</dbReference>
<dbReference type="GO" id="GO:0006883">
    <property type="term" value="P:intracellular sodium ion homeostasis"/>
    <property type="evidence" value="ECO:0007669"/>
    <property type="project" value="TreeGrafter"/>
</dbReference>
<dbReference type="InterPro" id="IPR050510">
    <property type="entry name" value="Cation_transp_ATPase_P-type"/>
</dbReference>
<dbReference type="PANTHER" id="PTHR43294">
    <property type="entry name" value="SODIUM/POTASSIUM-TRANSPORTING ATPASE SUBUNIT ALPHA"/>
    <property type="match status" value="1"/>
</dbReference>
<dbReference type="OrthoDB" id="6431602at2759"/>
<dbReference type="GO" id="GO:1990573">
    <property type="term" value="P:potassium ion import across plasma membrane"/>
    <property type="evidence" value="ECO:0007669"/>
    <property type="project" value="TreeGrafter"/>
</dbReference>